<keyword evidence="2" id="KW-0378">Hydrolase</keyword>
<protein>
    <submittedName>
        <fullName evidence="2">Serine hydrolase domain-containing protein</fullName>
        <ecNumber evidence="2">3.1.1.103</ecNumber>
    </submittedName>
</protein>
<evidence type="ECO:0000313" key="2">
    <source>
        <dbReference type="EMBL" id="MEX6688282.1"/>
    </source>
</evidence>
<accession>A0ABV3ZEH7</accession>
<dbReference type="Proteomes" id="UP001560573">
    <property type="component" value="Unassembled WGS sequence"/>
</dbReference>
<dbReference type="PANTHER" id="PTHR46825:SF9">
    <property type="entry name" value="BETA-LACTAMASE-RELATED DOMAIN-CONTAINING PROTEIN"/>
    <property type="match status" value="1"/>
</dbReference>
<dbReference type="EC" id="3.1.1.103" evidence="2"/>
<dbReference type="RefSeq" id="WP_369329691.1">
    <property type="nucleotide sequence ID" value="NZ_JAULBC010000003.1"/>
</dbReference>
<dbReference type="InterPro" id="IPR001466">
    <property type="entry name" value="Beta-lactam-related"/>
</dbReference>
<organism evidence="2 3">
    <name type="scientific">Danxiaibacter flavus</name>
    <dbReference type="NCBI Taxonomy" id="3049108"/>
    <lineage>
        <taxon>Bacteria</taxon>
        <taxon>Pseudomonadati</taxon>
        <taxon>Bacteroidota</taxon>
        <taxon>Chitinophagia</taxon>
        <taxon>Chitinophagales</taxon>
        <taxon>Chitinophagaceae</taxon>
        <taxon>Danxiaibacter</taxon>
    </lineage>
</organism>
<comment type="caution">
    <text evidence="2">The sequence shown here is derived from an EMBL/GenBank/DDBJ whole genome shotgun (WGS) entry which is preliminary data.</text>
</comment>
<keyword evidence="3" id="KW-1185">Reference proteome</keyword>
<dbReference type="SUPFAM" id="SSF56601">
    <property type="entry name" value="beta-lactamase/transpeptidase-like"/>
    <property type="match status" value="1"/>
</dbReference>
<gene>
    <name evidence="2" type="ORF">QTN47_12285</name>
</gene>
<reference evidence="2 3" key="1">
    <citation type="submission" date="2023-07" db="EMBL/GenBank/DDBJ databases">
        <authorList>
            <person name="Lian W.-H."/>
        </authorList>
    </citation>
    <scope>NUCLEOTIDE SEQUENCE [LARGE SCALE GENOMIC DNA]</scope>
    <source>
        <strain evidence="2 3">SYSU DXS3180</strain>
    </source>
</reference>
<dbReference type="Gene3D" id="3.40.710.10">
    <property type="entry name" value="DD-peptidase/beta-lactamase superfamily"/>
    <property type="match status" value="1"/>
</dbReference>
<dbReference type="InterPro" id="IPR012338">
    <property type="entry name" value="Beta-lactam/transpept-like"/>
</dbReference>
<evidence type="ECO:0000313" key="3">
    <source>
        <dbReference type="Proteomes" id="UP001560573"/>
    </source>
</evidence>
<dbReference type="EMBL" id="JAULBC010000003">
    <property type="protein sequence ID" value="MEX6688282.1"/>
    <property type="molecule type" value="Genomic_DNA"/>
</dbReference>
<evidence type="ECO:0000259" key="1">
    <source>
        <dbReference type="Pfam" id="PF00144"/>
    </source>
</evidence>
<name>A0ABV3ZEH7_9BACT</name>
<dbReference type="InterPro" id="IPR050491">
    <property type="entry name" value="AmpC-like"/>
</dbReference>
<dbReference type="Pfam" id="PF00144">
    <property type="entry name" value="Beta-lactamase"/>
    <property type="match status" value="1"/>
</dbReference>
<feature type="domain" description="Beta-lactamase-related" evidence="1">
    <location>
        <begin position="70"/>
        <end position="359"/>
    </location>
</feature>
<dbReference type="PANTHER" id="PTHR46825">
    <property type="entry name" value="D-ALANYL-D-ALANINE-CARBOXYPEPTIDASE/ENDOPEPTIDASE AMPH"/>
    <property type="match status" value="1"/>
</dbReference>
<dbReference type="GO" id="GO:0016787">
    <property type="term" value="F:hydrolase activity"/>
    <property type="evidence" value="ECO:0007669"/>
    <property type="project" value="UniProtKB-KW"/>
</dbReference>
<sequence length="386" mass="43785">MKHLNIYISLFLALTFSNCTSGAKNKKKEIVKKGIAADSLKSNMSPAVVKAYHDAIEAYYQKNLASRGFNGSILVAKDGVILFEAYRGFVNVPAKKDSITQYTPFHLASISKTFTGTTVLKLWEQGRISLYDSVQKFFPQFPYHGITVKTLLDHRSGLPNYLHFLDKGWDRKKKATNQDVLDYMIANKPPVSNLPNRHFQYCNTNYVLLALIIEKVTGTPYPQYMRDSVFTPLGMTSTFVFSAPDTAKYVPTYSAGNRPFPMDHCDITYGDKNIYSTVRDMLLWDKALYEHRFVSQSTLDSAFTATSNERKSMHNYGMGWRLFYDKGDTIVYHNGKWHGSNTAFTRLVQQKATIIALGNKINGNIYQVKNMSYIFSGVVNESALEE</sequence>
<proteinExistence type="predicted"/>